<evidence type="ECO:0000259" key="1">
    <source>
        <dbReference type="Pfam" id="PF12697"/>
    </source>
</evidence>
<feature type="domain" description="AB hydrolase-1" evidence="1">
    <location>
        <begin position="10"/>
        <end position="251"/>
    </location>
</feature>
<dbReference type="AlphaFoldDB" id="A0A7D8YYA5"/>
<reference evidence="2 3" key="1">
    <citation type="submission" date="2018-05" db="EMBL/GenBank/DDBJ databases">
        <title>Whole genome sequencing for identification of molecular markers to develop diagnostic detection tools for the regulated plant pathogen Lachnellula willkommii.</title>
        <authorList>
            <person name="Giroux E."/>
            <person name="Bilodeau G."/>
        </authorList>
    </citation>
    <scope>NUCLEOTIDE SEQUENCE [LARGE SCALE GENOMIC DNA]</scope>
    <source>
        <strain evidence="2 3">CBS 625.97</strain>
    </source>
</reference>
<sequence length="263" mass="28393">MPRPPSRTVFVVVPGASQSPSHYGYLLHILHSRGYPTLSALLPSTGPAIGSNVTAQDDTDYVRERMLLPILDTEEHDVIMVMHSYGGLPGSAAALGLGKADRAAQGKSTSVLGQIFISALLIKGGDGNDVITNIGGQIPPHMGVDKAPFVLTCDDPGPPLYQDVEPKELQDVIVMSTLCPSWASWHSPCPRASFDSEGFKDRIAFIRTVKDQCAPYDLQTMMIQGTGVEWTIKDIDTGHSPNLTAPEKLCDLLVDLAKQFEKL</sequence>
<proteinExistence type="predicted"/>
<dbReference type="Pfam" id="PF12697">
    <property type="entry name" value="Abhydrolase_6"/>
    <property type="match status" value="1"/>
</dbReference>
<dbReference type="Proteomes" id="UP000481288">
    <property type="component" value="Unassembled WGS sequence"/>
</dbReference>
<dbReference type="OrthoDB" id="408373at2759"/>
<dbReference type="Gene3D" id="3.40.50.1820">
    <property type="entry name" value="alpha/beta hydrolase"/>
    <property type="match status" value="1"/>
</dbReference>
<comment type="caution">
    <text evidence="2">The sequence shown here is derived from an EMBL/GenBank/DDBJ whole genome shotgun (WGS) entry which is preliminary data.</text>
</comment>
<dbReference type="InterPro" id="IPR029058">
    <property type="entry name" value="AB_hydrolase_fold"/>
</dbReference>
<protein>
    <recommendedName>
        <fullName evidence="1">AB hydrolase-1 domain-containing protein</fullName>
    </recommendedName>
</protein>
<dbReference type="SUPFAM" id="SSF53474">
    <property type="entry name" value="alpha/beta-Hydrolases"/>
    <property type="match status" value="1"/>
</dbReference>
<gene>
    <name evidence="2" type="ORF">LCER1_G005093</name>
</gene>
<evidence type="ECO:0000313" key="2">
    <source>
        <dbReference type="EMBL" id="TVY54328.1"/>
    </source>
</evidence>
<dbReference type="PANTHER" id="PTHR37017:SF8">
    <property type="entry name" value="AB HYDROLASE-1 DOMAIN-CONTAINING PROTEIN"/>
    <property type="match status" value="1"/>
</dbReference>
<dbReference type="InterPro" id="IPR052897">
    <property type="entry name" value="Sec-Metab_Biosynth_Hydrolase"/>
</dbReference>
<keyword evidence="3" id="KW-1185">Reference proteome</keyword>
<dbReference type="PANTHER" id="PTHR37017">
    <property type="entry name" value="AB HYDROLASE-1 DOMAIN-CONTAINING PROTEIN-RELATED"/>
    <property type="match status" value="1"/>
</dbReference>
<dbReference type="EMBL" id="QGMG01000352">
    <property type="protein sequence ID" value="TVY54328.1"/>
    <property type="molecule type" value="Genomic_DNA"/>
</dbReference>
<name>A0A7D8YYA5_9HELO</name>
<evidence type="ECO:0000313" key="3">
    <source>
        <dbReference type="Proteomes" id="UP000481288"/>
    </source>
</evidence>
<dbReference type="InterPro" id="IPR000073">
    <property type="entry name" value="AB_hydrolase_1"/>
</dbReference>
<accession>A0A7D8YYA5</accession>
<organism evidence="2 3">
    <name type="scientific">Lachnellula cervina</name>
    <dbReference type="NCBI Taxonomy" id="1316786"/>
    <lineage>
        <taxon>Eukaryota</taxon>
        <taxon>Fungi</taxon>
        <taxon>Dikarya</taxon>
        <taxon>Ascomycota</taxon>
        <taxon>Pezizomycotina</taxon>
        <taxon>Leotiomycetes</taxon>
        <taxon>Helotiales</taxon>
        <taxon>Lachnaceae</taxon>
        <taxon>Lachnellula</taxon>
    </lineage>
</organism>